<evidence type="ECO:0000313" key="2">
    <source>
        <dbReference type="EMBL" id="CNL06060.1"/>
    </source>
</evidence>
<evidence type="ECO:0000313" key="3">
    <source>
        <dbReference type="Proteomes" id="UP000040088"/>
    </source>
</evidence>
<dbReference type="Proteomes" id="UP000040088">
    <property type="component" value="Unassembled WGS sequence"/>
</dbReference>
<accession>A0A0T9TWI4</accession>
<dbReference type="AlphaFoldDB" id="A0A0T9TWI4"/>
<gene>
    <name evidence="2" type="ORF">ERS008460_01731</name>
</gene>
<dbReference type="EMBL" id="CQEM01000007">
    <property type="protein sequence ID" value="CNL06060.1"/>
    <property type="molecule type" value="Genomic_DNA"/>
</dbReference>
<protein>
    <submittedName>
        <fullName evidence="2">Uncharacterized protein</fullName>
    </submittedName>
</protein>
<reference evidence="3" key="1">
    <citation type="submission" date="2015-03" db="EMBL/GenBank/DDBJ databases">
        <authorList>
            <consortium name="Pathogen Informatics"/>
        </authorList>
    </citation>
    <scope>NUCLEOTIDE SEQUENCE [LARGE SCALE GENOMIC DNA]</scope>
    <source>
        <strain evidence="3">IP27925</strain>
    </source>
</reference>
<sequence length="113" mass="12612">MIKLILLSTITFTTLTSFAAEHYELTGKVNGIRISKDRCYISFEANNYPYYSNGWHFSDGDAVCKIAQMAYILGSPVSATNEVNTNNVSYANTVKSIIIGVKGIHWPPYHQTD</sequence>
<evidence type="ECO:0000256" key="1">
    <source>
        <dbReference type="SAM" id="SignalP"/>
    </source>
</evidence>
<organism evidence="2 3">
    <name type="scientific">Yersinia aleksiciae</name>
    <dbReference type="NCBI Taxonomy" id="263819"/>
    <lineage>
        <taxon>Bacteria</taxon>
        <taxon>Pseudomonadati</taxon>
        <taxon>Pseudomonadota</taxon>
        <taxon>Gammaproteobacteria</taxon>
        <taxon>Enterobacterales</taxon>
        <taxon>Yersiniaceae</taxon>
        <taxon>Yersinia</taxon>
    </lineage>
</organism>
<dbReference type="RefSeq" id="WP_050125841.1">
    <property type="nucleotide sequence ID" value="NZ_CQEM01000007.1"/>
</dbReference>
<proteinExistence type="predicted"/>
<keyword evidence="1" id="KW-0732">Signal</keyword>
<name>A0A0T9TWI4_YERAE</name>
<feature type="signal peptide" evidence="1">
    <location>
        <begin position="1"/>
        <end position="19"/>
    </location>
</feature>
<feature type="chain" id="PRO_5006698197" evidence="1">
    <location>
        <begin position="20"/>
        <end position="113"/>
    </location>
</feature>